<dbReference type="Pfam" id="PF10441">
    <property type="entry name" value="Urb2"/>
    <property type="match status" value="1"/>
</dbReference>
<sequence>MALSTELLKKFTLEDVPISEKLIAAKILFIRSEFCYVSRKEEAILEWLLELCNHDVSSDILNEVWHTLQNCLESETMNHIKVVDINSETKENLVKLLIRSLDSQVHGLPSKKNPRSCNMREESLPRECSVLILENTVFLYYFQKNLDSYVSLSQLLLKSAEESGDVKVFSRYMKSVVSFCDQCQNSNKIFIQKLLLPIVETFCSMKKMMNSVSSCDYKLKVDIPSIDTTAKYSEEDTLKSQLLNLIQRVIFPSFVQKNLKNGLEHLFEKKIQDSSVLHILIQFLVKNVSCQEEVLSILYACVFEAFVIVFKNDFNVIFRFFVILCALLGLEIKIIKDEENKEMCLLSKDDVSEALAKKMPVPEVQVLLLVLKEIIAVLKNADLHLDETINEISFMKWFQGLVIQLSASFGTLPEVYSIMTIIIELSPLIFAPIINRVLTNEFVKHKTTQEGKKQYKIFFLAMFNSLLKIHPLQSFIRNNLLPSLKQAIEERRLKESAIIDMTISDILPDGFVTAYSKVVETISGHLWCVSLVRGFTAMLTQFVVIPMEEENFDGGHRLFLEVLENLLVPFLEGIRVAEQTVLKETYAKFLTNFLELQTCLGRFCTALLHYKHCSKSLASFLHLCFAVGELRLLLLLYSPWSKQDEHLQIESSANLGSDAEQMHLLSFLSFQQWNDIRQRAVELGDEACQKSLNALLQQQLRVLVVFENSVDGRKETPHALSEFLIESLEDIHLLKNSSDLALLVPLISHEKLVCFAKNITVHLVKEDNREMLDLLKNPVVRENKPLLITLVWNITQMIGHVLTKRKRTYNSECLKSKCKCLIRDMCVCIRSSDLLQSENNTVIQEYFLEVGRKINGAVEDFLQNAEMEKISFNSSKLLRYLELLQCLPLPFLPQETQTFVALGVLGVYVVLSEFSVECSNEIQNQAEEGSYASHSQIISIKNLCRELLLGLLDGPSPVSFLGLVDIGLVVQLIHRDGQCPKLLLELLFEDCIKKPEHLQKVVEAACVVDEHVITHVNIDSTPISTLLLQLLRKKNLSNISEELRTLYQKNTRHLLGVLSQSINSRMKGENISEKRVLALTSSYWCVLSCCSPIHFKMIMPFVDKFVSCAFSVLENPDMYQDAVSMAENLLEVVTSSHKKIKNDLPGNVLWKTYKSLNRPQLVARLLKNAAVSDFERVLKDLCQSLKPGDGQPKDFPDLRLPTSLATMPMEAAKAVSIEKMMVRISSVAFSKVMQGDSDDKLPELLAFLLAVAKRSKVSLPFELADVILRTSVCALNVPSMSRELAMSTSTAVIQLLSKMVVHHFALLSDRIPSFMQVYRMVVHTVVISSAVELQLTNEEAEKCCRCALEIEQLSKSLLQHSLDFKAVSQHLVAGMLQELEETTIHHKVKFHIMNSLYALMDLCDRFAFAHLNQALAPTSLELFKTVRSNYKKFYRYTGKV</sequence>
<organism evidence="2 3">
    <name type="scientific">Gryllus longicercus</name>
    <dbReference type="NCBI Taxonomy" id="2509291"/>
    <lineage>
        <taxon>Eukaryota</taxon>
        <taxon>Metazoa</taxon>
        <taxon>Ecdysozoa</taxon>
        <taxon>Arthropoda</taxon>
        <taxon>Hexapoda</taxon>
        <taxon>Insecta</taxon>
        <taxon>Pterygota</taxon>
        <taxon>Neoptera</taxon>
        <taxon>Polyneoptera</taxon>
        <taxon>Orthoptera</taxon>
        <taxon>Ensifera</taxon>
        <taxon>Gryllidea</taxon>
        <taxon>Grylloidea</taxon>
        <taxon>Gryllidae</taxon>
        <taxon>Gryllinae</taxon>
        <taxon>Gryllus</taxon>
    </lineage>
</organism>
<dbReference type="InterPro" id="IPR018849">
    <property type="entry name" value="Urb2/Npa2_C"/>
</dbReference>
<accession>A0AAN9VSJ1</accession>
<dbReference type="PANTHER" id="PTHR15682:SF2">
    <property type="entry name" value="UNHEALTHY RIBOSOME BIOGENESIS PROTEIN 2 HOMOLOG"/>
    <property type="match status" value="1"/>
</dbReference>
<protein>
    <recommendedName>
        <fullName evidence="1">Nucleolar 27S pre-rRNA processing Urb2/Npa2 C-terminal domain-containing protein</fullName>
    </recommendedName>
</protein>
<dbReference type="PANTHER" id="PTHR15682">
    <property type="entry name" value="UNHEALTHY RIBOSOME BIOGENESIS PROTEIN 2 HOMOLOG"/>
    <property type="match status" value="1"/>
</dbReference>
<name>A0AAN9VSJ1_9ORTH</name>
<keyword evidence="3" id="KW-1185">Reference proteome</keyword>
<proteinExistence type="predicted"/>
<dbReference type="EMBL" id="JAZDUA010000122">
    <property type="protein sequence ID" value="KAK7867320.1"/>
    <property type="molecule type" value="Genomic_DNA"/>
</dbReference>
<evidence type="ECO:0000259" key="1">
    <source>
        <dbReference type="Pfam" id="PF10441"/>
    </source>
</evidence>
<feature type="domain" description="Nucleolar 27S pre-rRNA processing Urb2/Npa2 C-terminal" evidence="1">
    <location>
        <begin position="1271"/>
        <end position="1439"/>
    </location>
</feature>
<dbReference type="Proteomes" id="UP001378592">
    <property type="component" value="Unassembled WGS sequence"/>
</dbReference>
<gene>
    <name evidence="2" type="ORF">R5R35_001101</name>
</gene>
<evidence type="ECO:0000313" key="2">
    <source>
        <dbReference type="EMBL" id="KAK7867320.1"/>
    </source>
</evidence>
<reference evidence="2 3" key="1">
    <citation type="submission" date="2024-03" db="EMBL/GenBank/DDBJ databases">
        <title>The genome assembly and annotation of the cricket Gryllus longicercus Weissman &amp; Gray.</title>
        <authorList>
            <person name="Szrajer S."/>
            <person name="Gray D."/>
            <person name="Ylla G."/>
        </authorList>
    </citation>
    <scope>NUCLEOTIDE SEQUENCE [LARGE SCALE GENOMIC DNA]</scope>
    <source>
        <strain evidence="2">DAG 2021-001</strain>
        <tissue evidence="2">Whole body minus gut</tissue>
    </source>
</reference>
<dbReference type="InterPro" id="IPR052609">
    <property type="entry name" value="Ribosome_Biogenesis_Reg"/>
</dbReference>
<comment type="caution">
    <text evidence="2">The sequence shown here is derived from an EMBL/GenBank/DDBJ whole genome shotgun (WGS) entry which is preliminary data.</text>
</comment>
<dbReference type="GO" id="GO:0005730">
    <property type="term" value="C:nucleolus"/>
    <property type="evidence" value="ECO:0007669"/>
    <property type="project" value="TreeGrafter"/>
</dbReference>
<dbReference type="GO" id="GO:0042254">
    <property type="term" value="P:ribosome biogenesis"/>
    <property type="evidence" value="ECO:0007669"/>
    <property type="project" value="TreeGrafter"/>
</dbReference>
<evidence type="ECO:0000313" key="3">
    <source>
        <dbReference type="Proteomes" id="UP001378592"/>
    </source>
</evidence>